<organism evidence="2 3">
    <name type="scientific">Rhodopirellula baltica SWK14</name>
    <dbReference type="NCBI Taxonomy" id="993516"/>
    <lineage>
        <taxon>Bacteria</taxon>
        <taxon>Pseudomonadati</taxon>
        <taxon>Planctomycetota</taxon>
        <taxon>Planctomycetia</taxon>
        <taxon>Pirellulales</taxon>
        <taxon>Pirellulaceae</taxon>
        <taxon>Rhodopirellula</taxon>
    </lineage>
</organism>
<accession>L7CC23</accession>
<gene>
    <name evidence="2" type="ORF">RBSWK_04708</name>
</gene>
<dbReference type="EMBL" id="AMWG01000130">
    <property type="protein sequence ID" value="ELP31390.1"/>
    <property type="molecule type" value="Genomic_DNA"/>
</dbReference>
<reference evidence="2 3" key="1">
    <citation type="journal article" date="2013" name="Mar. Genomics">
        <title>Expression of sulfatases in Rhodopirellula baltica and the diversity of sulfatases in the genus Rhodopirellula.</title>
        <authorList>
            <person name="Wegner C.E."/>
            <person name="Richter-Heitmann T."/>
            <person name="Klindworth A."/>
            <person name="Klockow C."/>
            <person name="Richter M."/>
            <person name="Achstetter T."/>
            <person name="Glockner F.O."/>
            <person name="Harder J."/>
        </authorList>
    </citation>
    <scope>NUCLEOTIDE SEQUENCE [LARGE SCALE GENOMIC DNA]</scope>
    <source>
        <strain evidence="2 3">SWK14</strain>
    </source>
</reference>
<protein>
    <submittedName>
        <fullName evidence="2">Uncharacterized protein</fullName>
    </submittedName>
</protein>
<evidence type="ECO:0000256" key="1">
    <source>
        <dbReference type="SAM" id="MobiDB-lite"/>
    </source>
</evidence>
<comment type="caution">
    <text evidence="2">The sequence shown here is derived from an EMBL/GenBank/DDBJ whole genome shotgun (WGS) entry which is preliminary data.</text>
</comment>
<evidence type="ECO:0000313" key="2">
    <source>
        <dbReference type="EMBL" id="ELP31390.1"/>
    </source>
</evidence>
<proteinExistence type="predicted"/>
<name>L7CC23_RHOBT</name>
<dbReference type="PATRIC" id="fig|993516.3.peg.5023"/>
<dbReference type="Proteomes" id="UP000010959">
    <property type="component" value="Unassembled WGS sequence"/>
</dbReference>
<evidence type="ECO:0000313" key="3">
    <source>
        <dbReference type="Proteomes" id="UP000010959"/>
    </source>
</evidence>
<dbReference type="AlphaFoldDB" id="L7CC23"/>
<feature type="region of interest" description="Disordered" evidence="1">
    <location>
        <begin position="1"/>
        <end position="44"/>
    </location>
</feature>
<sequence length="44" mass="4938">MQRRGGGVFVHQNTAYGAENRKVPPPDQPDETAMHIKTGHHTDR</sequence>